<dbReference type="InterPro" id="IPR002347">
    <property type="entry name" value="SDR_fam"/>
</dbReference>
<reference evidence="6" key="1">
    <citation type="journal article" date="2019" name="Int. J. Syst. Evol. Microbiol.">
        <title>The Global Catalogue of Microorganisms (GCM) 10K type strain sequencing project: providing services to taxonomists for standard genome sequencing and annotation.</title>
        <authorList>
            <consortium name="The Broad Institute Genomics Platform"/>
            <consortium name="The Broad Institute Genome Sequencing Center for Infectious Disease"/>
            <person name="Wu L."/>
            <person name="Ma J."/>
        </authorList>
    </citation>
    <scope>NUCLEOTIDE SEQUENCE [LARGE SCALE GENOMIC DNA]</scope>
    <source>
        <strain evidence="6">JCM 4542</strain>
    </source>
</reference>
<proteinExistence type="inferred from homology"/>
<dbReference type="EMBL" id="BAAASL010000019">
    <property type="protein sequence ID" value="GAA2722185.1"/>
    <property type="molecule type" value="Genomic_DNA"/>
</dbReference>
<dbReference type="PRINTS" id="PR00080">
    <property type="entry name" value="SDRFAMILY"/>
</dbReference>
<keyword evidence="6" id="KW-1185">Reference proteome</keyword>
<dbReference type="InterPro" id="IPR020904">
    <property type="entry name" value="Sc_DH/Rdtase_CS"/>
</dbReference>
<dbReference type="PANTHER" id="PTHR44196">
    <property type="entry name" value="DEHYDROGENASE/REDUCTASE SDR FAMILY MEMBER 7B"/>
    <property type="match status" value="1"/>
</dbReference>
<dbReference type="Proteomes" id="UP001500886">
    <property type="component" value="Unassembled WGS sequence"/>
</dbReference>
<evidence type="ECO:0000256" key="3">
    <source>
        <dbReference type="RuleBase" id="RU000363"/>
    </source>
</evidence>
<organism evidence="5 6">
    <name type="scientific">Streptomyces luteosporeus</name>
    <dbReference type="NCBI Taxonomy" id="173856"/>
    <lineage>
        <taxon>Bacteria</taxon>
        <taxon>Bacillati</taxon>
        <taxon>Actinomycetota</taxon>
        <taxon>Actinomycetes</taxon>
        <taxon>Kitasatosporales</taxon>
        <taxon>Streptomycetaceae</taxon>
        <taxon>Streptomyces</taxon>
    </lineage>
</organism>
<feature type="domain" description="Ketoreductase" evidence="4">
    <location>
        <begin position="12"/>
        <end position="196"/>
    </location>
</feature>
<gene>
    <name evidence="5" type="ORF">GCM10010315_46790</name>
</gene>
<dbReference type="PANTHER" id="PTHR44196:SF1">
    <property type="entry name" value="DEHYDROGENASE_REDUCTASE SDR FAMILY MEMBER 7B"/>
    <property type="match status" value="1"/>
</dbReference>
<evidence type="ECO:0000256" key="2">
    <source>
        <dbReference type="ARBA" id="ARBA00023002"/>
    </source>
</evidence>
<keyword evidence="2" id="KW-0560">Oxidoreductase</keyword>
<evidence type="ECO:0000313" key="5">
    <source>
        <dbReference type="EMBL" id="GAA2722185.1"/>
    </source>
</evidence>
<dbReference type="SMART" id="SM00822">
    <property type="entry name" value="PKS_KR"/>
    <property type="match status" value="1"/>
</dbReference>
<dbReference type="InterPro" id="IPR057326">
    <property type="entry name" value="KR_dom"/>
</dbReference>
<sequence length="323" mass="34155">MALGHHDHLQGRAALVTGSSRGLGLLVARELARRGCAVMLCARDEAGLRRAERMLREDGAEVASVAADVSEPSAAERLVARTTEAFGSVDVLVNNAGVIQVGPLRAMREEDFRAAMETMFFGPLRLTLAALEGMRERGEGRIVNVSSIGGRIAAPHLLPYGAAKFATAGLSEGLRAELAGEGISVTTVVPGLMRTGSHTAARFSGQAAREYGWFAAAAGLPGLSMDAERAARAIVRAAERRRPELVLTAWAKAAVRMHGLAPATTTRALSLACRLLPDAGARPERLVPGYEAAGVSSSLLHRLTVLNDRAAARFNQRARRRAA</sequence>
<name>A0ABP6GI82_9ACTN</name>
<evidence type="ECO:0000259" key="4">
    <source>
        <dbReference type="SMART" id="SM00822"/>
    </source>
</evidence>
<comment type="similarity">
    <text evidence="1 3">Belongs to the short-chain dehydrogenases/reductases (SDR) family.</text>
</comment>
<protein>
    <submittedName>
        <fullName evidence="5">SDR family oxidoreductase</fullName>
    </submittedName>
</protein>
<dbReference type="PROSITE" id="PS00061">
    <property type="entry name" value="ADH_SHORT"/>
    <property type="match status" value="1"/>
</dbReference>
<dbReference type="Gene3D" id="3.40.50.720">
    <property type="entry name" value="NAD(P)-binding Rossmann-like Domain"/>
    <property type="match status" value="1"/>
</dbReference>
<dbReference type="InterPro" id="IPR036291">
    <property type="entry name" value="NAD(P)-bd_dom_sf"/>
</dbReference>
<dbReference type="SUPFAM" id="SSF51735">
    <property type="entry name" value="NAD(P)-binding Rossmann-fold domains"/>
    <property type="match status" value="1"/>
</dbReference>
<comment type="caution">
    <text evidence="5">The sequence shown here is derived from an EMBL/GenBank/DDBJ whole genome shotgun (WGS) entry which is preliminary data.</text>
</comment>
<evidence type="ECO:0000313" key="6">
    <source>
        <dbReference type="Proteomes" id="UP001500886"/>
    </source>
</evidence>
<evidence type="ECO:0000256" key="1">
    <source>
        <dbReference type="ARBA" id="ARBA00006484"/>
    </source>
</evidence>
<accession>A0ABP6GI82</accession>
<dbReference type="PRINTS" id="PR00081">
    <property type="entry name" value="GDHRDH"/>
</dbReference>
<dbReference type="Pfam" id="PF00106">
    <property type="entry name" value="adh_short"/>
    <property type="match status" value="1"/>
</dbReference>